<proteinExistence type="predicted"/>
<dbReference type="PANTHER" id="PTHR41252:SF1">
    <property type="entry name" value="BLR2505 PROTEIN"/>
    <property type="match status" value="1"/>
</dbReference>
<dbReference type="InterPro" id="IPR032710">
    <property type="entry name" value="NTF2-like_dom_sf"/>
</dbReference>
<feature type="domain" description="SnoaL-like" evidence="1">
    <location>
        <begin position="49"/>
        <end position="153"/>
    </location>
</feature>
<evidence type="ECO:0000313" key="2">
    <source>
        <dbReference type="EMBL" id="MBY8821939.1"/>
    </source>
</evidence>
<keyword evidence="3" id="KW-1185">Reference proteome</keyword>
<sequence length="177" mass="19709">MLAHLKSRTRRIYDAALGVGATALALFALRPTALAQTPTETEKRNRHAVQSSFDAWRAGTGSPFDLLADDARWTIEGHSVASRTYPSKADFMREVIRPFNARMQSPLRPSVRNLYADGNTVVAFFDARGTALDGKPYVNTYAWFLDMRNGRIIKASAFFDAIEFNELWARVAPAPAN</sequence>
<dbReference type="Gene3D" id="3.10.450.50">
    <property type="match status" value="1"/>
</dbReference>
<dbReference type="InterPro" id="IPR037401">
    <property type="entry name" value="SnoaL-like"/>
</dbReference>
<dbReference type="SUPFAM" id="SSF54427">
    <property type="entry name" value="NTF2-like"/>
    <property type="match status" value="1"/>
</dbReference>
<name>A0ABS7PPH7_9SPHN</name>
<protein>
    <submittedName>
        <fullName evidence="2">Nuclear transport factor 2 family protein</fullName>
    </submittedName>
</protein>
<accession>A0ABS7PPH7</accession>
<evidence type="ECO:0000259" key="1">
    <source>
        <dbReference type="Pfam" id="PF12680"/>
    </source>
</evidence>
<dbReference type="Proteomes" id="UP000706039">
    <property type="component" value="Unassembled WGS sequence"/>
</dbReference>
<comment type="caution">
    <text evidence="2">The sequence shown here is derived from an EMBL/GenBank/DDBJ whole genome shotgun (WGS) entry which is preliminary data.</text>
</comment>
<dbReference type="EMBL" id="JAINVV010000004">
    <property type="protein sequence ID" value="MBY8821939.1"/>
    <property type="molecule type" value="Genomic_DNA"/>
</dbReference>
<dbReference type="Pfam" id="PF12680">
    <property type="entry name" value="SnoaL_2"/>
    <property type="match status" value="1"/>
</dbReference>
<dbReference type="PANTHER" id="PTHR41252">
    <property type="entry name" value="BLR2505 PROTEIN"/>
    <property type="match status" value="1"/>
</dbReference>
<gene>
    <name evidence="2" type="ORF">K7G82_06530</name>
</gene>
<reference evidence="2 3" key="1">
    <citation type="submission" date="2021-08" db="EMBL/GenBank/DDBJ databases">
        <authorList>
            <person name="Tuo L."/>
        </authorList>
    </citation>
    <scope>NUCLEOTIDE SEQUENCE [LARGE SCALE GENOMIC DNA]</scope>
    <source>
        <strain evidence="2 3">JCM 31229</strain>
    </source>
</reference>
<organism evidence="2 3">
    <name type="scientific">Sphingomonas colocasiae</name>
    <dbReference type="NCBI Taxonomy" id="1848973"/>
    <lineage>
        <taxon>Bacteria</taxon>
        <taxon>Pseudomonadati</taxon>
        <taxon>Pseudomonadota</taxon>
        <taxon>Alphaproteobacteria</taxon>
        <taxon>Sphingomonadales</taxon>
        <taxon>Sphingomonadaceae</taxon>
        <taxon>Sphingomonas</taxon>
    </lineage>
</organism>
<dbReference type="RefSeq" id="WP_222989061.1">
    <property type="nucleotide sequence ID" value="NZ_JAINVV010000004.1"/>
</dbReference>
<evidence type="ECO:0000313" key="3">
    <source>
        <dbReference type="Proteomes" id="UP000706039"/>
    </source>
</evidence>